<dbReference type="Gene3D" id="3.30.1360.130">
    <property type="entry name" value="Dipeptide transport protein"/>
    <property type="match status" value="1"/>
</dbReference>
<dbReference type="InterPro" id="IPR027476">
    <property type="entry name" value="DppA_N"/>
</dbReference>
<dbReference type="SUPFAM" id="SSF63992">
    <property type="entry name" value="Dipeptide transport protein"/>
    <property type="match status" value="1"/>
</dbReference>
<dbReference type="InterPro" id="IPR007035">
    <property type="entry name" value="Peptidase_M55"/>
</dbReference>
<reference evidence="1 2" key="1">
    <citation type="submission" date="2020-08" db="EMBL/GenBank/DDBJ databases">
        <title>Genomic Encyclopedia of Type Strains, Phase IV (KMG-IV): sequencing the most valuable type-strain genomes for metagenomic binning, comparative biology and taxonomic classification.</title>
        <authorList>
            <person name="Goeker M."/>
        </authorList>
    </citation>
    <scope>NUCLEOTIDE SEQUENCE [LARGE SCALE GENOMIC DNA]</scope>
    <source>
        <strain evidence="1 2">DSM 10368</strain>
    </source>
</reference>
<dbReference type="EMBL" id="JACICB010000003">
    <property type="protein sequence ID" value="MBB3704731.1"/>
    <property type="molecule type" value="Genomic_DNA"/>
</dbReference>
<gene>
    <name evidence="1" type="ORF">FHS67_001034</name>
</gene>
<proteinExistence type="predicted"/>
<dbReference type="CDD" id="cd08663">
    <property type="entry name" value="DAP_dppA_1"/>
    <property type="match status" value="1"/>
</dbReference>
<name>A0ABR6H2J7_AMIAI</name>
<evidence type="ECO:0000313" key="2">
    <source>
        <dbReference type="Proteomes" id="UP000577697"/>
    </source>
</evidence>
<comment type="caution">
    <text evidence="1">The sequence shown here is derived from an EMBL/GenBank/DDBJ whole genome shotgun (WGS) entry which is preliminary data.</text>
</comment>
<sequence>MSTKNNLGEGGELMKVFIVADMEGTTGLERLEEIFRGLPGFDTFRQMMAGDANAVVQGAIEGGATEIVVSDSHGYMCNIYPDDLVPGVRLYRGQLRREWCQMKGFDEGYDAVIMIGFHAKSGTNDAILAHTWITGFRDVRINGHSVPEPSLNGYLAGAFGVPVVMLSGDDRVIEEARPVLGDIHYAQVKQSVGFFKGIHLPIDRSRQLLRETAKKAVQDAAKIPPIKCELPVTVEIDLSPDVVDDPALGCRLDDNLKYQELSLSKLATKNYSDVDIVLLTHPDVISTKRGTVSFTCKSYKEAYRKIYSILGVIYERDIENLIDDVSNPQEYSRPDLQNIIGDDYPLNEIGPRRKKSAA</sequence>
<dbReference type="Proteomes" id="UP000577697">
    <property type="component" value="Unassembled WGS sequence"/>
</dbReference>
<dbReference type="InterPro" id="IPR036177">
    <property type="entry name" value="Peptidase_M55_sf"/>
</dbReference>
<dbReference type="RefSeq" id="WP_067962745.1">
    <property type="nucleotide sequence ID" value="NZ_CP015005.1"/>
</dbReference>
<keyword evidence="2" id="KW-1185">Reference proteome</keyword>
<evidence type="ECO:0000313" key="1">
    <source>
        <dbReference type="EMBL" id="MBB3704731.1"/>
    </source>
</evidence>
<protein>
    <submittedName>
        <fullName evidence="1">D-aminopeptidase</fullName>
    </submittedName>
</protein>
<dbReference type="Pfam" id="PF04951">
    <property type="entry name" value="Peptidase_M55"/>
    <property type="match status" value="1"/>
</dbReference>
<accession>A0ABR6H2J7</accession>
<dbReference type="Gene3D" id="3.40.50.10780">
    <property type="entry name" value="Dipeptide transport protein"/>
    <property type="match status" value="1"/>
</dbReference>
<organism evidence="1 2">
    <name type="scientific">Aminobacter aminovorans</name>
    <name type="common">Chelatobacter heintzii</name>
    <dbReference type="NCBI Taxonomy" id="83263"/>
    <lineage>
        <taxon>Bacteria</taxon>
        <taxon>Pseudomonadati</taxon>
        <taxon>Pseudomonadota</taxon>
        <taxon>Alphaproteobacteria</taxon>
        <taxon>Hyphomicrobiales</taxon>
        <taxon>Phyllobacteriaceae</taxon>
        <taxon>Aminobacter</taxon>
    </lineage>
</organism>